<dbReference type="SMART" id="SM00382">
    <property type="entry name" value="AAA"/>
    <property type="match status" value="1"/>
</dbReference>
<dbReference type="PRINTS" id="PR00364">
    <property type="entry name" value="DISEASERSIST"/>
</dbReference>
<dbReference type="PANTHER" id="PTHR33463">
    <property type="entry name" value="NB-ARC DOMAIN-CONTAINING PROTEIN-RELATED"/>
    <property type="match status" value="1"/>
</dbReference>
<reference evidence="5" key="1">
    <citation type="submission" date="2020-09" db="EMBL/GenBank/DDBJ databases">
        <title>Genome-Enabled Discovery of Anthraquinone Biosynthesis in Senna tora.</title>
        <authorList>
            <person name="Kang S.-H."/>
            <person name="Pandey R.P."/>
            <person name="Lee C.-M."/>
            <person name="Sim J.-S."/>
            <person name="Jeong J.-T."/>
            <person name="Choi B.-S."/>
            <person name="Jung M."/>
            <person name="Ginzburg D."/>
            <person name="Zhao K."/>
            <person name="Won S.Y."/>
            <person name="Oh T.-J."/>
            <person name="Yu Y."/>
            <person name="Kim N.-H."/>
            <person name="Lee O.R."/>
            <person name="Lee T.-H."/>
            <person name="Bashyal P."/>
            <person name="Kim T.-S."/>
            <person name="Lee W.-H."/>
            <person name="Kawkins C."/>
            <person name="Kim C.-K."/>
            <person name="Kim J.S."/>
            <person name="Ahn B.O."/>
            <person name="Rhee S.Y."/>
            <person name="Sohng J.K."/>
        </authorList>
    </citation>
    <scope>NUCLEOTIDE SEQUENCE</scope>
    <source>
        <tissue evidence="5">Leaf</tissue>
    </source>
</reference>
<keyword evidence="6" id="KW-1185">Reference proteome</keyword>
<dbReference type="InterPro" id="IPR042197">
    <property type="entry name" value="Apaf_helical"/>
</dbReference>
<dbReference type="Gene3D" id="3.40.50.300">
    <property type="entry name" value="P-loop containing nucleotide triphosphate hydrolases"/>
    <property type="match status" value="1"/>
</dbReference>
<organism evidence="5 6">
    <name type="scientific">Senna tora</name>
    <dbReference type="NCBI Taxonomy" id="362788"/>
    <lineage>
        <taxon>Eukaryota</taxon>
        <taxon>Viridiplantae</taxon>
        <taxon>Streptophyta</taxon>
        <taxon>Embryophyta</taxon>
        <taxon>Tracheophyta</taxon>
        <taxon>Spermatophyta</taxon>
        <taxon>Magnoliopsida</taxon>
        <taxon>eudicotyledons</taxon>
        <taxon>Gunneridae</taxon>
        <taxon>Pentapetalae</taxon>
        <taxon>rosids</taxon>
        <taxon>fabids</taxon>
        <taxon>Fabales</taxon>
        <taxon>Fabaceae</taxon>
        <taxon>Caesalpinioideae</taxon>
        <taxon>Cassia clade</taxon>
        <taxon>Senna</taxon>
    </lineage>
</organism>
<evidence type="ECO:0000256" key="3">
    <source>
        <dbReference type="ARBA" id="ARBA00022840"/>
    </source>
</evidence>
<keyword evidence="2" id="KW-0611">Plant defense</keyword>
<dbReference type="InterPro" id="IPR003593">
    <property type="entry name" value="AAA+_ATPase"/>
</dbReference>
<protein>
    <submittedName>
        <fullName evidence="5">Disease resistance protein</fullName>
    </submittedName>
</protein>
<dbReference type="SUPFAM" id="SSF52540">
    <property type="entry name" value="P-loop containing nucleoside triphosphate hydrolases"/>
    <property type="match status" value="1"/>
</dbReference>
<dbReference type="InterPro" id="IPR027417">
    <property type="entry name" value="P-loop_NTPase"/>
</dbReference>
<evidence type="ECO:0000256" key="1">
    <source>
        <dbReference type="ARBA" id="ARBA00022741"/>
    </source>
</evidence>
<dbReference type="FunFam" id="3.40.50.300:FF:001091">
    <property type="entry name" value="Probable disease resistance protein At1g61300"/>
    <property type="match status" value="1"/>
</dbReference>
<sequence length="193" mass="21586">MEALKDDKNNMIGLYGMGGCGKTTMAKEVGKEVEQFFNKVVFVAVSNTIQVRNIQGKIASQVELKLQEEEEPERARRFFMRLNGGERFLIILDDVWKLLDFEAIGIPVGENKNGCTVLIRTRHRHVCTLMNCQSIIALDLLDMEEALTLFQKHAKLFDDNSETLKLKGLAEKITKECGGLLVAIVVVASTLKG</sequence>
<dbReference type="InterPro" id="IPR002182">
    <property type="entry name" value="NB-ARC"/>
</dbReference>
<dbReference type="EMBL" id="JAAIUW010000005">
    <property type="protein sequence ID" value="KAF7833545.1"/>
    <property type="molecule type" value="Genomic_DNA"/>
</dbReference>
<proteinExistence type="predicted"/>
<evidence type="ECO:0000313" key="5">
    <source>
        <dbReference type="EMBL" id="KAF7833545.1"/>
    </source>
</evidence>
<dbReference type="GO" id="GO:0043531">
    <property type="term" value="F:ADP binding"/>
    <property type="evidence" value="ECO:0007669"/>
    <property type="project" value="InterPro"/>
</dbReference>
<evidence type="ECO:0000259" key="4">
    <source>
        <dbReference type="SMART" id="SM00382"/>
    </source>
</evidence>
<comment type="caution">
    <text evidence="5">The sequence shown here is derived from an EMBL/GenBank/DDBJ whole genome shotgun (WGS) entry which is preliminary data.</text>
</comment>
<keyword evidence="3" id="KW-0067">ATP-binding</keyword>
<dbReference type="InterPro" id="IPR050905">
    <property type="entry name" value="Plant_NBS-LRR"/>
</dbReference>
<feature type="domain" description="AAA+ ATPase" evidence="4">
    <location>
        <begin position="8"/>
        <end position="160"/>
    </location>
</feature>
<name>A0A834WWE2_9FABA</name>
<evidence type="ECO:0000313" key="6">
    <source>
        <dbReference type="Proteomes" id="UP000634136"/>
    </source>
</evidence>
<dbReference type="Pfam" id="PF00931">
    <property type="entry name" value="NB-ARC"/>
    <property type="match status" value="1"/>
</dbReference>
<evidence type="ECO:0000256" key="2">
    <source>
        <dbReference type="ARBA" id="ARBA00022821"/>
    </source>
</evidence>
<dbReference type="AlphaFoldDB" id="A0A834WWE2"/>
<dbReference type="GO" id="GO:0006952">
    <property type="term" value="P:defense response"/>
    <property type="evidence" value="ECO:0007669"/>
    <property type="project" value="UniProtKB-KW"/>
</dbReference>
<keyword evidence="1" id="KW-0547">Nucleotide-binding</keyword>
<dbReference type="OrthoDB" id="1435486at2759"/>
<dbReference type="Proteomes" id="UP000634136">
    <property type="component" value="Unassembled WGS sequence"/>
</dbReference>
<gene>
    <name evidence="5" type="ORF">G2W53_015878</name>
</gene>
<dbReference type="PROSITE" id="PS51257">
    <property type="entry name" value="PROKAR_LIPOPROTEIN"/>
    <property type="match status" value="1"/>
</dbReference>
<dbReference type="PANTHER" id="PTHR33463:SF183">
    <property type="entry name" value="NB-ARC DOMAIN DISEASE RESISTANCE PROTEIN"/>
    <property type="match status" value="1"/>
</dbReference>
<dbReference type="GO" id="GO:0005524">
    <property type="term" value="F:ATP binding"/>
    <property type="evidence" value="ECO:0007669"/>
    <property type="project" value="UniProtKB-KW"/>
</dbReference>
<accession>A0A834WWE2</accession>
<dbReference type="Gene3D" id="1.10.8.430">
    <property type="entry name" value="Helical domain of apoptotic protease-activating factors"/>
    <property type="match status" value="1"/>
</dbReference>